<sequence>MLIPHRTTQTNNGGHVRLKLYLPEDTSPSPSNVLPAKTPLTEDHANDESDLLDENNFYNSLNKFFCTVKTLSRMALFYNVIQLILVVTIPHLLLAALCFGCTVVSKQQARHNRLPVLPIVIYSLMTCILFSVTLYELWPVTVTKPEQLYSFSELACAPTRSCIHFFQHTTPTNQRIQLGWSIIDMINFTRKTSLLIILIHLKVFAFIFMSISSILLLFLLAEERFGHEIVKKLGSNRYKIARVVFYVALTVVWLLYICYPLVFY</sequence>
<comment type="caution">
    <text evidence="2">The sequence shown here is derived from an EMBL/GenBank/DDBJ whole genome shotgun (WGS) entry which is preliminary data.</text>
</comment>
<dbReference type="EMBL" id="CAJFCW020000006">
    <property type="protein sequence ID" value="CAG9127326.1"/>
    <property type="molecule type" value="Genomic_DNA"/>
</dbReference>
<keyword evidence="3" id="KW-1185">Reference proteome</keyword>
<feature type="transmembrane region" description="Helical" evidence="1">
    <location>
        <begin position="116"/>
        <end position="138"/>
    </location>
</feature>
<proteinExistence type="predicted"/>
<dbReference type="OrthoDB" id="10428484at2759"/>
<feature type="transmembrane region" description="Helical" evidence="1">
    <location>
        <begin position="80"/>
        <end position="104"/>
    </location>
</feature>
<feature type="transmembrane region" description="Helical" evidence="1">
    <location>
        <begin position="194"/>
        <end position="220"/>
    </location>
</feature>
<dbReference type="Proteomes" id="UP000783686">
    <property type="component" value="Unassembled WGS sequence"/>
</dbReference>
<gene>
    <name evidence="2" type="ORF">BOKJ2_LOCUS13884</name>
</gene>
<evidence type="ECO:0000256" key="1">
    <source>
        <dbReference type="SAM" id="Phobius"/>
    </source>
</evidence>
<dbReference type="EMBL" id="CAJFDH010000006">
    <property type="protein sequence ID" value="CAD5229935.1"/>
    <property type="molecule type" value="Genomic_DNA"/>
</dbReference>
<feature type="transmembrane region" description="Helical" evidence="1">
    <location>
        <begin position="240"/>
        <end position="262"/>
    </location>
</feature>
<reference evidence="2" key="1">
    <citation type="submission" date="2020-09" db="EMBL/GenBank/DDBJ databases">
        <authorList>
            <person name="Kikuchi T."/>
        </authorList>
    </citation>
    <scope>NUCLEOTIDE SEQUENCE</scope>
    <source>
        <strain evidence="2">SH1</strain>
    </source>
</reference>
<dbReference type="AlphaFoldDB" id="A0A811LK01"/>
<organism evidence="2 3">
    <name type="scientific">Bursaphelenchus okinawaensis</name>
    <dbReference type="NCBI Taxonomy" id="465554"/>
    <lineage>
        <taxon>Eukaryota</taxon>
        <taxon>Metazoa</taxon>
        <taxon>Ecdysozoa</taxon>
        <taxon>Nematoda</taxon>
        <taxon>Chromadorea</taxon>
        <taxon>Rhabditida</taxon>
        <taxon>Tylenchina</taxon>
        <taxon>Tylenchomorpha</taxon>
        <taxon>Aphelenchoidea</taxon>
        <taxon>Aphelenchoididae</taxon>
        <taxon>Bursaphelenchus</taxon>
    </lineage>
</organism>
<keyword evidence="1" id="KW-0472">Membrane</keyword>
<keyword evidence="1" id="KW-1133">Transmembrane helix</keyword>
<evidence type="ECO:0000313" key="3">
    <source>
        <dbReference type="Proteomes" id="UP000614601"/>
    </source>
</evidence>
<name>A0A811LK01_9BILA</name>
<protein>
    <submittedName>
        <fullName evidence="2">Uncharacterized protein</fullName>
    </submittedName>
</protein>
<dbReference type="Proteomes" id="UP000614601">
    <property type="component" value="Unassembled WGS sequence"/>
</dbReference>
<evidence type="ECO:0000313" key="2">
    <source>
        <dbReference type="EMBL" id="CAD5229935.1"/>
    </source>
</evidence>
<accession>A0A811LK01</accession>
<keyword evidence="1" id="KW-0812">Transmembrane</keyword>